<dbReference type="InParanoid" id="A0A200QEB6"/>
<sequence length="92" mass="9077">MAAAAAKSFVGLLFVLIVLSANSQMASATGVSCTSDLGVSLGVLTGCVPATCTATCYNYCTVKLGLNVNAATCVLGLISLGVSSCNCCCVTL</sequence>
<evidence type="ECO:0000313" key="3">
    <source>
        <dbReference type="Proteomes" id="UP000195402"/>
    </source>
</evidence>
<dbReference type="Proteomes" id="UP000195402">
    <property type="component" value="Unassembled WGS sequence"/>
</dbReference>
<keyword evidence="1" id="KW-0732">Signal</keyword>
<dbReference type="OrthoDB" id="1872995at2759"/>
<keyword evidence="3" id="KW-1185">Reference proteome</keyword>
<gene>
    <name evidence="2" type="ORF">BVC80_551g62</name>
</gene>
<protein>
    <submittedName>
        <fullName evidence="2">Uncharacterized protein</fullName>
    </submittedName>
</protein>
<evidence type="ECO:0000256" key="1">
    <source>
        <dbReference type="SAM" id="SignalP"/>
    </source>
</evidence>
<comment type="caution">
    <text evidence="2">The sequence shown here is derived from an EMBL/GenBank/DDBJ whole genome shotgun (WGS) entry which is preliminary data.</text>
</comment>
<name>A0A200QEB6_MACCD</name>
<feature type="signal peptide" evidence="1">
    <location>
        <begin position="1"/>
        <end position="28"/>
    </location>
</feature>
<dbReference type="PROSITE" id="PS51257">
    <property type="entry name" value="PROKAR_LIPOPROTEIN"/>
    <property type="match status" value="1"/>
</dbReference>
<organism evidence="2 3">
    <name type="scientific">Macleaya cordata</name>
    <name type="common">Five-seeded plume-poppy</name>
    <name type="synonym">Bocconia cordata</name>
    <dbReference type="NCBI Taxonomy" id="56857"/>
    <lineage>
        <taxon>Eukaryota</taxon>
        <taxon>Viridiplantae</taxon>
        <taxon>Streptophyta</taxon>
        <taxon>Embryophyta</taxon>
        <taxon>Tracheophyta</taxon>
        <taxon>Spermatophyta</taxon>
        <taxon>Magnoliopsida</taxon>
        <taxon>Ranunculales</taxon>
        <taxon>Papaveraceae</taxon>
        <taxon>Papaveroideae</taxon>
        <taxon>Macleaya</taxon>
    </lineage>
</organism>
<accession>A0A200QEB6</accession>
<reference evidence="2 3" key="1">
    <citation type="journal article" date="2017" name="Mol. Plant">
        <title>The Genome of Medicinal Plant Macleaya cordata Provides New Insights into Benzylisoquinoline Alkaloids Metabolism.</title>
        <authorList>
            <person name="Liu X."/>
            <person name="Liu Y."/>
            <person name="Huang P."/>
            <person name="Ma Y."/>
            <person name="Qing Z."/>
            <person name="Tang Q."/>
            <person name="Cao H."/>
            <person name="Cheng P."/>
            <person name="Zheng Y."/>
            <person name="Yuan Z."/>
            <person name="Zhou Y."/>
            <person name="Liu J."/>
            <person name="Tang Z."/>
            <person name="Zhuo Y."/>
            <person name="Zhang Y."/>
            <person name="Yu L."/>
            <person name="Huang J."/>
            <person name="Yang P."/>
            <person name="Peng Q."/>
            <person name="Zhang J."/>
            <person name="Jiang W."/>
            <person name="Zhang Z."/>
            <person name="Lin K."/>
            <person name="Ro D.K."/>
            <person name="Chen X."/>
            <person name="Xiong X."/>
            <person name="Shang Y."/>
            <person name="Huang S."/>
            <person name="Zeng J."/>
        </authorList>
    </citation>
    <scope>NUCLEOTIDE SEQUENCE [LARGE SCALE GENOMIC DNA]</scope>
    <source>
        <strain evidence="3">cv. BLH2017</strain>
        <tissue evidence="2">Root</tissue>
    </source>
</reference>
<dbReference type="EMBL" id="MVGT01002292">
    <property type="protein sequence ID" value="OVA08755.1"/>
    <property type="molecule type" value="Genomic_DNA"/>
</dbReference>
<proteinExistence type="predicted"/>
<feature type="chain" id="PRO_5012510073" evidence="1">
    <location>
        <begin position="29"/>
        <end position="92"/>
    </location>
</feature>
<evidence type="ECO:0000313" key="2">
    <source>
        <dbReference type="EMBL" id="OVA08755.1"/>
    </source>
</evidence>
<dbReference type="AlphaFoldDB" id="A0A200QEB6"/>